<name>A0ABY4FQB8_9MICO</name>
<dbReference type="Pfam" id="PF20171">
    <property type="entry name" value="OpcA_G6PD_C"/>
    <property type="match status" value="1"/>
</dbReference>
<reference evidence="3 4" key="1">
    <citation type="submission" date="2022-04" db="EMBL/GenBank/DDBJ databases">
        <title>Leucobacter sp. isolated from rhizosphere of garlic.</title>
        <authorList>
            <person name="Won M."/>
            <person name="Lee C.-M."/>
            <person name="Woen H.-Y."/>
            <person name="Kwon S.-W."/>
        </authorList>
    </citation>
    <scope>NUCLEOTIDE SEQUENCE [LARGE SCALE GENOMIC DNA]</scope>
    <source>
        <strain evidence="3 4">H21R-40</strain>
    </source>
</reference>
<dbReference type="PANTHER" id="PTHR38658:SF1">
    <property type="entry name" value="OXPP CYCLE PROTEIN OPCA-RELATED"/>
    <property type="match status" value="1"/>
</dbReference>
<proteinExistence type="predicted"/>
<dbReference type="InterPro" id="IPR046802">
    <property type="entry name" value="OpcA_G6PD_C"/>
</dbReference>
<evidence type="ECO:0000313" key="3">
    <source>
        <dbReference type="EMBL" id="UOQ58489.1"/>
    </source>
</evidence>
<feature type="domain" description="Glucose-6-phosphate dehydrogenase assembly protein OpcA N-terminal" evidence="1">
    <location>
        <begin position="51"/>
        <end position="147"/>
    </location>
</feature>
<evidence type="ECO:0000313" key="4">
    <source>
        <dbReference type="Proteomes" id="UP000831786"/>
    </source>
</evidence>
<evidence type="ECO:0000259" key="1">
    <source>
        <dbReference type="Pfam" id="PF10128"/>
    </source>
</evidence>
<keyword evidence="4" id="KW-1185">Reference proteome</keyword>
<sequence>MIESLPNTSISAVARRLVSMRQESGVAALGRVLSLVIAASGPLDEAVIAAANHASNEHPMRVIVLLTRPEGEAGLDAEIRVGADAGASEVVVLRAHGEVVSGVESLVTGLLLPDAPVVVWWPDAAPARPGSDPIGRIAQRRITDAAADRGAGWATRIAGYSAGDTDLAWTRLTRWREYLAAVLDQPPCEPVTAVEVVGSALSPSTELLAAWLELALGVPTVCRLLPPEDPIRGVHSVTLTRPGGDAKLARVTRLRAALSQPGQPTHEIVLPRRSLSECLAEELRGLHEDVMYGRVLEQLARTRAERIPTPRTENPA</sequence>
<dbReference type="Pfam" id="PF10128">
    <property type="entry name" value="OpcA_G6PD_assem"/>
    <property type="match status" value="1"/>
</dbReference>
<dbReference type="Proteomes" id="UP000831786">
    <property type="component" value="Chromosome"/>
</dbReference>
<dbReference type="InterPro" id="IPR046801">
    <property type="entry name" value="OpcA_G6PD_N"/>
</dbReference>
<feature type="domain" description="Glucose-6-phosphate dehydrogenase assembly protein OpcA C-terminal" evidence="2">
    <location>
        <begin position="163"/>
        <end position="296"/>
    </location>
</feature>
<dbReference type="EMBL" id="CP095045">
    <property type="protein sequence ID" value="UOQ58489.1"/>
    <property type="molecule type" value="Genomic_DNA"/>
</dbReference>
<protein>
    <submittedName>
        <fullName evidence="3">Glucose-6-phosphate dehydrogenase assembly protein OpcA</fullName>
    </submittedName>
</protein>
<accession>A0ABY4FQB8</accession>
<organism evidence="3 4">
    <name type="scientific">Leucobacter allii</name>
    <dbReference type="NCBI Taxonomy" id="2932247"/>
    <lineage>
        <taxon>Bacteria</taxon>
        <taxon>Bacillati</taxon>
        <taxon>Actinomycetota</taxon>
        <taxon>Actinomycetes</taxon>
        <taxon>Micrococcales</taxon>
        <taxon>Microbacteriaceae</taxon>
        <taxon>Leucobacter</taxon>
    </lineage>
</organism>
<evidence type="ECO:0000259" key="2">
    <source>
        <dbReference type="Pfam" id="PF20171"/>
    </source>
</evidence>
<dbReference type="PANTHER" id="PTHR38658">
    <property type="entry name" value="OXPP CYCLE PROTEIN OPCA-RELATED"/>
    <property type="match status" value="1"/>
</dbReference>
<dbReference type="RefSeq" id="WP_244693718.1">
    <property type="nucleotide sequence ID" value="NZ_CP095044.1"/>
</dbReference>
<dbReference type="InterPro" id="IPR004555">
    <property type="entry name" value="G6PDH_assembly_OpcA"/>
</dbReference>
<gene>
    <name evidence="3" type="ORF">MUN78_06565</name>
</gene>